<dbReference type="GO" id="GO:0003700">
    <property type="term" value="F:DNA-binding transcription factor activity"/>
    <property type="evidence" value="ECO:0007669"/>
    <property type="project" value="InterPro"/>
</dbReference>
<name>A0A4Q0T1Y7_9BACT</name>
<evidence type="ECO:0000313" key="6">
    <source>
        <dbReference type="Proteomes" id="UP000289437"/>
    </source>
</evidence>
<evidence type="ECO:0000256" key="3">
    <source>
        <dbReference type="ARBA" id="ARBA00023163"/>
    </source>
</evidence>
<reference evidence="5 6" key="1">
    <citation type="submission" date="2018-11" db="EMBL/GenBank/DDBJ databases">
        <authorList>
            <person name="Mardanov A.V."/>
            <person name="Ravin N.V."/>
            <person name="Dedysh S.N."/>
        </authorList>
    </citation>
    <scope>NUCLEOTIDE SEQUENCE [LARGE SCALE GENOMIC DNA]</scope>
    <source>
        <strain evidence="5 6">AF10</strain>
    </source>
</reference>
<accession>A0A4Q0T1Y7</accession>
<dbReference type="Pfam" id="PF12833">
    <property type="entry name" value="HTH_18"/>
    <property type="match status" value="1"/>
</dbReference>
<evidence type="ECO:0000256" key="1">
    <source>
        <dbReference type="ARBA" id="ARBA00023015"/>
    </source>
</evidence>
<dbReference type="OrthoDB" id="112252at2"/>
<gene>
    <name evidence="5" type="ORF">GRAN_2323</name>
</gene>
<dbReference type="Gene3D" id="1.10.10.60">
    <property type="entry name" value="Homeodomain-like"/>
    <property type="match status" value="1"/>
</dbReference>
<keyword evidence="6" id="KW-1185">Reference proteome</keyword>
<dbReference type="AlphaFoldDB" id="A0A4Q0T1Y7"/>
<dbReference type="PANTHER" id="PTHR46796:SF15">
    <property type="entry name" value="BLL1074 PROTEIN"/>
    <property type="match status" value="1"/>
</dbReference>
<reference evidence="6" key="2">
    <citation type="submission" date="2019-02" db="EMBL/GenBank/DDBJ databases">
        <title>Granulicella sibirica sp. nov., a psychrotolerant acidobacterium isolated from an organic soil layer in forested tundra, West Siberia.</title>
        <authorList>
            <person name="Oshkin I.Y."/>
            <person name="Kulichevskaya I.S."/>
            <person name="Rijpstra W.I.C."/>
            <person name="Sinninghe Damste J.S."/>
            <person name="Rakitin A.L."/>
            <person name="Ravin N.V."/>
            <person name="Dedysh S.N."/>
        </authorList>
    </citation>
    <scope>NUCLEOTIDE SEQUENCE [LARGE SCALE GENOMIC DNA]</scope>
    <source>
        <strain evidence="6">AF10</strain>
    </source>
</reference>
<dbReference type="InterPro" id="IPR018060">
    <property type="entry name" value="HTH_AraC"/>
</dbReference>
<keyword evidence="3" id="KW-0804">Transcription</keyword>
<evidence type="ECO:0000259" key="4">
    <source>
        <dbReference type="PROSITE" id="PS01124"/>
    </source>
</evidence>
<organism evidence="5 6">
    <name type="scientific">Granulicella sibirica</name>
    <dbReference type="NCBI Taxonomy" id="2479048"/>
    <lineage>
        <taxon>Bacteria</taxon>
        <taxon>Pseudomonadati</taxon>
        <taxon>Acidobacteriota</taxon>
        <taxon>Terriglobia</taxon>
        <taxon>Terriglobales</taxon>
        <taxon>Acidobacteriaceae</taxon>
        <taxon>Granulicella</taxon>
    </lineage>
</organism>
<dbReference type="Pfam" id="PF20240">
    <property type="entry name" value="DUF6597"/>
    <property type="match status" value="1"/>
</dbReference>
<dbReference type="PANTHER" id="PTHR46796">
    <property type="entry name" value="HTH-TYPE TRANSCRIPTIONAL ACTIVATOR RHAS-RELATED"/>
    <property type="match status" value="1"/>
</dbReference>
<comment type="caution">
    <text evidence="5">The sequence shown here is derived from an EMBL/GenBank/DDBJ whole genome shotgun (WGS) entry which is preliminary data.</text>
</comment>
<keyword evidence="1" id="KW-0805">Transcription regulation</keyword>
<dbReference type="GO" id="GO:0043565">
    <property type="term" value="F:sequence-specific DNA binding"/>
    <property type="evidence" value="ECO:0007669"/>
    <property type="project" value="InterPro"/>
</dbReference>
<evidence type="ECO:0000313" key="5">
    <source>
        <dbReference type="EMBL" id="RXH55466.1"/>
    </source>
</evidence>
<keyword evidence="2" id="KW-0238">DNA-binding</keyword>
<dbReference type="SMART" id="SM00342">
    <property type="entry name" value="HTH_ARAC"/>
    <property type="match status" value="1"/>
</dbReference>
<sequence length="278" mass="31119">MLNVQSASPESALRPFIRAYVQREARLGVQELVEPVVARLGVMLEFEFAGSYEVRNYGSETLEDPNEISVIGPQGWRRSRLIIRGHIESLVIMFQPCGFHALFGVPTAPLSNAGTEGHSLLGPSVSQLHERLGNLRTFSERVNALDAYFSRQVARVNFADPVYRALHLLTVTGSGLKVADVARQMGVNVRQLERRSLAYAGVSPKALSRISRFSHALRLRAERSMSWTQIAHAAQYHDHMHMIRDFRELAGEAPTSAIQEIAPEHLIHFARNRLFDGN</sequence>
<dbReference type="EMBL" id="RDSM01000002">
    <property type="protein sequence ID" value="RXH55466.1"/>
    <property type="molecule type" value="Genomic_DNA"/>
</dbReference>
<dbReference type="InterPro" id="IPR050204">
    <property type="entry name" value="AraC_XylS_family_regulators"/>
</dbReference>
<feature type="domain" description="HTH araC/xylS-type" evidence="4">
    <location>
        <begin position="160"/>
        <end position="260"/>
    </location>
</feature>
<protein>
    <submittedName>
        <fullName evidence="5">Transcriptional regulator, AraC family</fullName>
    </submittedName>
</protein>
<proteinExistence type="predicted"/>
<evidence type="ECO:0000256" key="2">
    <source>
        <dbReference type="ARBA" id="ARBA00023125"/>
    </source>
</evidence>
<dbReference type="Proteomes" id="UP000289437">
    <property type="component" value="Unassembled WGS sequence"/>
</dbReference>
<dbReference type="RefSeq" id="WP_128913120.1">
    <property type="nucleotide sequence ID" value="NZ_RDSM01000002.1"/>
</dbReference>
<dbReference type="PROSITE" id="PS01124">
    <property type="entry name" value="HTH_ARAC_FAMILY_2"/>
    <property type="match status" value="1"/>
</dbReference>
<dbReference type="InterPro" id="IPR046532">
    <property type="entry name" value="DUF6597"/>
</dbReference>